<keyword evidence="1" id="KW-0812">Transmembrane</keyword>
<feature type="transmembrane region" description="Helical" evidence="1">
    <location>
        <begin position="6"/>
        <end position="27"/>
    </location>
</feature>
<dbReference type="KEGG" id="plad:PPGU16_10780"/>
<protein>
    <submittedName>
        <fullName evidence="2">Uncharacterized protein</fullName>
    </submittedName>
</protein>
<evidence type="ECO:0000313" key="3">
    <source>
        <dbReference type="Proteomes" id="UP000510888"/>
    </source>
</evidence>
<keyword evidence="1" id="KW-0472">Membrane</keyword>
<gene>
    <name evidence="2" type="ORF">PPGU16_10780</name>
</gene>
<evidence type="ECO:0000256" key="1">
    <source>
        <dbReference type="SAM" id="Phobius"/>
    </source>
</evidence>
<keyword evidence="3" id="KW-1185">Reference proteome</keyword>
<keyword evidence="1" id="KW-1133">Transmembrane helix</keyword>
<dbReference type="RefSeq" id="WP_180722036.1">
    <property type="nucleotide sequence ID" value="NZ_AP023174.1"/>
</dbReference>
<dbReference type="Proteomes" id="UP000510888">
    <property type="component" value="Chromosome 1"/>
</dbReference>
<evidence type="ECO:0000313" key="2">
    <source>
        <dbReference type="EMBL" id="BCF88011.1"/>
    </source>
</evidence>
<reference evidence="2 3" key="1">
    <citation type="journal article" date="2020" name="Genes (Basel)">
        <title>Genomic Comparison of Insect Gut Symbionts from Divergent Burkholderia Subclades.</title>
        <authorList>
            <person name="Takeshita K."/>
            <person name="Kikuchi Y."/>
        </authorList>
    </citation>
    <scope>NUCLEOTIDE SEQUENCE [LARGE SCALE GENOMIC DNA]</scope>
    <source>
        <strain evidence="2 3">PGU16</strain>
    </source>
</reference>
<name>A0A7I8BIJ1_9BURK</name>
<sequence>MFDVVPYWMWVVSLIVLAVMCGVAPSFEPPKARVALRDRRGLPGLRKVR</sequence>
<dbReference type="AlphaFoldDB" id="A0A7I8BIJ1"/>
<accession>A0A7I8BIJ1</accession>
<dbReference type="EMBL" id="AP023174">
    <property type="protein sequence ID" value="BCF88011.1"/>
    <property type="molecule type" value="Genomic_DNA"/>
</dbReference>
<organism evidence="2 3">
    <name type="scientific">Paraburkholderia largidicola</name>
    <dbReference type="NCBI Taxonomy" id="3014751"/>
    <lineage>
        <taxon>Bacteria</taxon>
        <taxon>Pseudomonadati</taxon>
        <taxon>Pseudomonadota</taxon>
        <taxon>Betaproteobacteria</taxon>
        <taxon>Burkholderiales</taxon>
        <taxon>Burkholderiaceae</taxon>
        <taxon>Paraburkholderia</taxon>
    </lineage>
</organism>
<proteinExistence type="predicted"/>